<keyword evidence="5" id="KW-0227">DNA damage</keyword>
<evidence type="ECO:0000259" key="9">
    <source>
        <dbReference type="Pfam" id="PF03372"/>
    </source>
</evidence>
<evidence type="ECO:0000256" key="8">
    <source>
        <dbReference type="ARBA" id="ARBA00023204"/>
    </source>
</evidence>
<evidence type="ECO:0000256" key="4">
    <source>
        <dbReference type="ARBA" id="ARBA00022723"/>
    </source>
</evidence>
<dbReference type="Gene3D" id="3.60.10.10">
    <property type="entry name" value="Endonuclease/exonuclease/phosphatase"/>
    <property type="match status" value="1"/>
</dbReference>
<reference evidence="11" key="1">
    <citation type="journal article" date="2019" name="Int. J. Syst. Evol. Microbiol.">
        <title>The Global Catalogue of Microorganisms (GCM) 10K type strain sequencing project: providing services to taxonomists for standard genome sequencing and annotation.</title>
        <authorList>
            <consortium name="The Broad Institute Genomics Platform"/>
            <consortium name="The Broad Institute Genome Sequencing Center for Infectious Disease"/>
            <person name="Wu L."/>
            <person name="Ma J."/>
        </authorList>
    </citation>
    <scope>NUCLEOTIDE SEQUENCE [LARGE SCALE GENOMIC DNA]</scope>
    <source>
        <strain evidence="11">CCUG 53762</strain>
    </source>
</reference>
<dbReference type="RefSeq" id="WP_379663286.1">
    <property type="nucleotide sequence ID" value="NZ_JBHUDG010000020.1"/>
</dbReference>
<keyword evidence="4" id="KW-0479">Metal-binding</keyword>
<dbReference type="SUPFAM" id="SSF56219">
    <property type="entry name" value="DNase I-like"/>
    <property type="match status" value="1"/>
</dbReference>
<protein>
    <submittedName>
        <fullName evidence="10">Endonuclease/exonuclease/phosphatase family protein</fullName>
    </submittedName>
</protein>
<dbReference type="PANTHER" id="PTHR15822:SF4">
    <property type="entry name" value="TYROSYL-DNA PHOSPHODIESTERASE 2"/>
    <property type="match status" value="1"/>
</dbReference>
<evidence type="ECO:0000256" key="7">
    <source>
        <dbReference type="ARBA" id="ARBA00022842"/>
    </source>
</evidence>
<organism evidence="10 11">
    <name type="scientific">Pseudopedobacter beijingensis</name>
    <dbReference type="NCBI Taxonomy" id="1207056"/>
    <lineage>
        <taxon>Bacteria</taxon>
        <taxon>Pseudomonadati</taxon>
        <taxon>Bacteroidota</taxon>
        <taxon>Sphingobacteriia</taxon>
        <taxon>Sphingobacteriales</taxon>
        <taxon>Sphingobacteriaceae</taxon>
        <taxon>Pseudopedobacter</taxon>
    </lineage>
</organism>
<keyword evidence="10" id="KW-0255">Endonuclease</keyword>
<comment type="cofactor">
    <cofactor evidence="2">
        <name>Mg(2+)</name>
        <dbReference type="ChEBI" id="CHEBI:18420"/>
    </cofactor>
</comment>
<dbReference type="InterPro" id="IPR051547">
    <property type="entry name" value="TDP2-like"/>
</dbReference>
<feature type="domain" description="Endonuclease/exonuclease/phosphatase" evidence="9">
    <location>
        <begin position="20"/>
        <end position="268"/>
    </location>
</feature>
<gene>
    <name evidence="10" type="ORF">ACFSAH_13575</name>
</gene>
<proteinExistence type="predicted"/>
<name>A0ABW4IEW3_9SPHI</name>
<keyword evidence="6" id="KW-0378">Hydrolase</keyword>
<evidence type="ECO:0000313" key="11">
    <source>
        <dbReference type="Proteomes" id="UP001597118"/>
    </source>
</evidence>
<keyword evidence="8" id="KW-0234">DNA repair</keyword>
<accession>A0ABW4IEW3</accession>
<sequence>MAAYASGKPDVKKSKSLKILSYNILEGLKDAEKKALFVKLVDSLQADVLTLQECNHFTHETFLKFAQELSYPYAVLLKERGYPTGIISKYPIEHVQRITEGFLHGYLSAEIAGCQFVNLHLNPFMYVKRNAEMEAVIRHLDQLPKNSKTIIMGDFNSLSPQDSSYYNPNKQKLDKLIAHEATRAHIQNVNNGGFDYSVISQLINKGYTDAWKYKNKSRFEKSAPSPVVKHDPDNDVRIDYIWVSTPLKSKIKSVFMIKNKDTDIISDHYPLVLVLKK</sequence>
<dbReference type="Pfam" id="PF03372">
    <property type="entry name" value="Exo_endo_phos"/>
    <property type="match status" value="1"/>
</dbReference>
<dbReference type="Proteomes" id="UP001597118">
    <property type="component" value="Unassembled WGS sequence"/>
</dbReference>
<dbReference type="EMBL" id="JBHUDG010000020">
    <property type="protein sequence ID" value="MFD1630914.1"/>
    <property type="molecule type" value="Genomic_DNA"/>
</dbReference>
<evidence type="ECO:0000256" key="5">
    <source>
        <dbReference type="ARBA" id="ARBA00022763"/>
    </source>
</evidence>
<evidence type="ECO:0000313" key="10">
    <source>
        <dbReference type="EMBL" id="MFD1630914.1"/>
    </source>
</evidence>
<evidence type="ECO:0000256" key="3">
    <source>
        <dbReference type="ARBA" id="ARBA00022722"/>
    </source>
</evidence>
<comment type="caution">
    <text evidence="10">The sequence shown here is derived from an EMBL/GenBank/DDBJ whole genome shotgun (WGS) entry which is preliminary data.</text>
</comment>
<comment type="cofactor">
    <cofactor evidence="1">
        <name>Mn(2+)</name>
        <dbReference type="ChEBI" id="CHEBI:29035"/>
    </cofactor>
</comment>
<dbReference type="PANTHER" id="PTHR15822">
    <property type="entry name" value="TRAF AND TNF RECEPTOR-ASSOCIATED PROTEIN"/>
    <property type="match status" value="1"/>
</dbReference>
<evidence type="ECO:0000256" key="6">
    <source>
        <dbReference type="ARBA" id="ARBA00022801"/>
    </source>
</evidence>
<dbReference type="InterPro" id="IPR005135">
    <property type="entry name" value="Endo/exonuclease/phosphatase"/>
</dbReference>
<keyword evidence="3" id="KW-0540">Nuclease</keyword>
<evidence type="ECO:0000256" key="2">
    <source>
        <dbReference type="ARBA" id="ARBA00001946"/>
    </source>
</evidence>
<dbReference type="InterPro" id="IPR036691">
    <property type="entry name" value="Endo/exonu/phosph_ase_sf"/>
</dbReference>
<keyword evidence="7" id="KW-0460">Magnesium</keyword>
<keyword evidence="11" id="KW-1185">Reference proteome</keyword>
<dbReference type="GO" id="GO:0004519">
    <property type="term" value="F:endonuclease activity"/>
    <property type="evidence" value="ECO:0007669"/>
    <property type="project" value="UniProtKB-KW"/>
</dbReference>
<evidence type="ECO:0000256" key="1">
    <source>
        <dbReference type="ARBA" id="ARBA00001936"/>
    </source>
</evidence>